<dbReference type="Gramene" id="KQL05176">
    <property type="protein sequence ID" value="KQL05176"/>
    <property type="gene ID" value="SETIT_004588mg"/>
</dbReference>
<dbReference type="InterPro" id="IPR051504">
    <property type="entry name" value="Plant_metabolite_acyltrans"/>
</dbReference>
<organism evidence="3">
    <name type="scientific">Setaria italica</name>
    <name type="common">Foxtail millet</name>
    <name type="synonym">Panicum italicum</name>
    <dbReference type="NCBI Taxonomy" id="4555"/>
    <lineage>
        <taxon>Eukaryota</taxon>
        <taxon>Viridiplantae</taxon>
        <taxon>Streptophyta</taxon>
        <taxon>Embryophyta</taxon>
        <taxon>Tracheophyta</taxon>
        <taxon>Spermatophyta</taxon>
        <taxon>Magnoliopsida</taxon>
        <taxon>Liliopsida</taxon>
        <taxon>Poales</taxon>
        <taxon>Poaceae</taxon>
        <taxon>PACMAD clade</taxon>
        <taxon>Panicoideae</taxon>
        <taxon>Panicodae</taxon>
        <taxon>Paniceae</taxon>
        <taxon>Cenchrinae</taxon>
        <taxon>Setaria</taxon>
    </lineage>
</organism>
<dbReference type="AlphaFoldDB" id="K3XRP4"/>
<dbReference type="eggNOG" id="ENOG502QPXT">
    <property type="taxonomic scope" value="Eukaryota"/>
</dbReference>
<reference evidence="4" key="3">
    <citation type="submission" date="2018-08" db="UniProtKB">
        <authorList>
            <consortium name="EnsemblPlants"/>
        </authorList>
    </citation>
    <scope>IDENTIFICATION</scope>
    <source>
        <strain evidence="4">Yugu1</strain>
    </source>
</reference>
<dbReference type="GO" id="GO:0016747">
    <property type="term" value="F:acyltransferase activity, transferring groups other than amino-acyl groups"/>
    <property type="evidence" value="ECO:0007669"/>
    <property type="project" value="UniProtKB-ARBA"/>
</dbReference>
<dbReference type="Proteomes" id="UP000004995">
    <property type="component" value="Unassembled WGS sequence"/>
</dbReference>
<dbReference type="STRING" id="4555.K3XRP4"/>
<keyword evidence="1" id="KW-0808">Transferase</keyword>
<dbReference type="InterPro" id="IPR023213">
    <property type="entry name" value="CAT-like_dom_sf"/>
</dbReference>
<reference evidence="3" key="2">
    <citation type="submission" date="2015-07" db="EMBL/GenBank/DDBJ databases">
        <authorList>
            <person name="Noorani M."/>
        </authorList>
    </citation>
    <scope>NUCLEOTIDE SEQUENCE</scope>
    <source>
        <strain evidence="3">Yugu1</strain>
    </source>
</reference>
<evidence type="ECO:0000313" key="5">
    <source>
        <dbReference type="Proteomes" id="UP000004995"/>
    </source>
</evidence>
<dbReference type="HOGENOM" id="CLU_867139_0_0_1"/>
<evidence type="ECO:0000313" key="3">
    <source>
        <dbReference type="EMBL" id="RCV25462.1"/>
    </source>
</evidence>
<sequence>MELPSATPDFACTVEPAKIDFCTPSTEWPRMPRPPRSPFLGRCSGGEGAEKTVPATSAATTVATQATDVATYACAHRSAGPIATRTPPTASAPCTMTAAPDPHPPPLHPRRRRARRLSLDAVLIATERGREGARERRRRSAEDKGWINFQRSPPTIPPTHARPFAWACSAWVDGGRADAERRAHLLFSVECRRRLVPPIPKEYLGNCLWRWRWRAGSGLHDRALDDGVLASTGGWFHKILSLVLERLMSVGGLLQYGVYEIDFGLGRPIKVELVSIDKTPGTVSLAEGRDKLAGIEIGVVLPEADMACFSSCFADRLEQLL</sequence>
<keyword evidence="2" id="KW-0012">Acyltransferase</keyword>
<accession>K3XRP4</accession>
<keyword evidence="5" id="KW-1185">Reference proteome</keyword>
<dbReference type="EMBL" id="AGNK02002998">
    <property type="status" value="NOT_ANNOTATED_CDS"/>
    <property type="molecule type" value="Genomic_DNA"/>
</dbReference>
<protein>
    <submittedName>
        <fullName evidence="3 4">Uncharacterized protein</fullName>
    </submittedName>
</protein>
<evidence type="ECO:0000313" key="4">
    <source>
        <dbReference type="EnsemblPlants" id="KQL05176"/>
    </source>
</evidence>
<dbReference type="Pfam" id="PF02458">
    <property type="entry name" value="Transferase"/>
    <property type="match status" value="1"/>
</dbReference>
<proteinExistence type="predicted"/>
<name>K3XRP4_SETIT</name>
<evidence type="ECO:0000256" key="2">
    <source>
        <dbReference type="ARBA" id="ARBA00023315"/>
    </source>
</evidence>
<dbReference type="EnsemblPlants" id="KQL05176">
    <property type="protein sequence ID" value="KQL05176"/>
    <property type="gene ID" value="SETIT_004588mg"/>
</dbReference>
<dbReference type="PANTHER" id="PTHR31625">
    <property type="match status" value="1"/>
</dbReference>
<dbReference type="EMBL" id="CM003532">
    <property type="protein sequence ID" value="RCV25462.1"/>
    <property type="molecule type" value="Genomic_DNA"/>
</dbReference>
<dbReference type="Gene3D" id="3.30.559.10">
    <property type="entry name" value="Chloramphenicol acetyltransferase-like domain"/>
    <property type="match status" value="2"/>
</dbReference>
<evidence type="ECO:0000256" key="1">
    <source>
        <dbReference type="ARBA" id="ARBA00022679"/>
    </source>
</evidence>
<dbReference type="OrthoDB" id="1862401at2759"/>
<gene>
    <name evidence="3" type="ORF">SETIT_5G168700v2</name>
</gene>
<reference evidence="3 5" key="1">
    <citation type="journal article" date="2012" name="Nat. Biotechnol.">
        <title>Reference genome sequence of the model plant Setaria.</title>
        <authorList>
            <person name="Bennetzen J.L."/>
            <person name="Schmutz J."/>
            <person name="Wang H."/>
            <person name="Percifield R."/>
            <person name="Hawkins J."/>
            <person name="Pontaroli A.C."/>
            <person name="Estep M."/>
            <person name="Feng L."/>
            <person name="Vaughn J.N."/>
            <person name="Grimwood J."/>
            <person name="Jenkins J."/>
            <person name="Barry K."/>
            <person name="Lindquist E."/>
            <person name="Hellsten U."/>
            <person name="Deshpande S."/>
            <person name="Wang X."/>
            <person name="Wu X."/>
            <person name="Mitros T."/>
            <person name="Triplett J."/>
            <person name="Yang X."/>
            <person name="Ye C.Y."/>
            <person name="Mauro-Herrera M."/>
            <person name="Wang L."/>
            <person name="Li P."/>
            <person name="Sharma M."/>
            <person name="Sharma R."/>
            <person name="Ronald P.C."/>
            <person name="Panaud O."/>
            <person name="Kellogg E.A."/>
            <person name="Brutnell T.P."/>
            <person name="Doust A.N."/>
            <person name="Tuskan G.A."/>
            <person name="Rokhsar D."/>
            <person name="Devos K.M."/>
        </authorList>
    </citation>
    <scope>NUCLEOTIDE SEQUENCE [LARGE SCALE GENOMIC DNA]</scope>
    <source>
        <strain evidence="5">cv. Yugu1</strain>
        <strain evidence="3">Yugu1</strain>
    </source>
</reference>